<sequence>MDIVSLKYDYLFRYLMQNPLVRRHFVSDVLDIPTEEIRSVRLASPFLWKRFFRQKQGILDILLLLNGDTKINIELQIKIIRYWDRRSLFYLSKTFTEDLLFGEKYTKLKRCVSVSILDFNLSNDPDYHRVYRLRDKNGDEFTDLLEVHIVELQKKLSGTERMDDWIRIFNAETEEELDMIKTENPGILEAIREIKLSSAGKVIRALYDAHMKEIRDRNAREDYVRDEGIAIGETRGRAEGELQKVISQVRKKVSRNMSAKEIADMLEEDINLISQICHVLKKYPDLNDEEIRTSLQL</sequence>
<proteinExistence type="predicted"/>
<evidence type="ECO:0000313" key="1">
    <source>
        <dbReference type="EMBL" id="SOY27457.1"/>
    </source>
</evidence>
<protein>
    <submittedName>
        <fullName evidence="1">PD-(D/E)XK nuclease family transposase</fullName>
    </submittedName>
</protein>
<keyword evidence="2" id="KW-1185">Reference proteome</keyword>
<dbReference type="InterPro" id="IPR010106">
    <property type="entry name" value="RpnA"/>
</dbReference>
<dbReference type="EMBL" id="OFSM01000001">
    <property type="protein sequence ID" value="SOY27457.1"/>
    <property type="molecule type" value="Genomic_DNA"/>
</dbReference>
<organism evidence="1 2">
    <name type="scientific">Acetatifactor muris</name>
    <dbReference type="NCBI Taxonomy" id="879566"/>
    <lineage>
        <taxon>Bacteria</taxon>
        <taxon>Bacillati</taxon>
        <taxon>Bacillota</taxon>
        <taxon>Clostridia</taxon>
        <taxon>Lachnospirales</taxon>
        <taxon>Lachnospiraceae</taxon>
        <taxon>Acetatifactor</taxon>
    </lineage>
</organism>
<evidence type="ECO:0000313" key="2">
    <source>
        <dbReference type="Proteomes" id="UP000236311"/>
    </source>
</evidence>
<accession>A0A2K4ZAH3</accession>
<gene>
    <name evidence="1" type="ORF">AMURIS_00161</name>
</gene>
<dbReference type="Pfam" id="PF12784">
    <property type="entry name" value="PDDEXK_2"/>
    <property type="match status" value="1"/>
</dbReference>
<name>A0A2K4ZAH3_9FIRM</name>
<dbReference type="NCBIfam" id="TIGR01784">
    <property type="entry name" value="T_den_put_tspse"/>
    <property type="match status" value="1"/>
</dbReference>
<dbReference type="RefSeq" id="WP_103237585.1">
    <property type="nucleotide sequence ID" value="NZ_CANRXC010000036.1"/>
</dbReference>
<dbReference type="PANTHER" id="PTHR41317">
    <property type="entry name" value="PD-(D_E)XK NUCLEASE FAMILY TRANSPOSASE"/>
    <property type="match status" value="1"/>
</dbReference>
<reference evidence="1 2" key="1">
    <citation type="submission" date="2018-01" db="EMBL/GenBank/DDBJ databases">
        <authorList>
            <person name="Gaut B.S."/>
            <person name="Morton B.R."/>
            <person name="Clegg M.T."/>
            <person name="Duvall M.R."/>
        </authorList>
    </citation>
    <scope>NUCLEOTIDE SEQUENCE [LARGE SCALE GENOMIC DNA]</scope>
    <source>
        <strain evidence="1">GP69</strain>
    </source>
</reference>
<dbReference type="OrthoDB" id="2000698at2"/>
<dbReference type="Proteomes" id="UP000236311">
    <property type="component" value="Unassembled WGS sequence"/>
</dbReference>
<dbReference type="AlphaFoldDB" id="A0A2K4ZAH3"/>
<dbReference type="PANTHER" id="PTHR41317:SF1">
    <property type="entry name" value="PD-(D_E)XK NUCLEASE FAMILY TRANSPOSASE"/>
    <property type="match status" value="1"/>
</dbReference>